<organism evidence="1 2">
    <name type="scientific">Solanum commersonii</name>
    <name type="common">Commerson's wild potato</name>
    <name type="synonym">Commerson's nightshade</name>
    <dbReference type="NCBI Taxonomy" id="4109"/>
    <lineage>
        <taxon>Eukaryota</taxon>
        <taxon>Viridiplantae</taxon>
        <taxon>Streptophyta</taxon>
        <taxon>Embryophyta</taxon>
        <taxon>Tracheophyta</taxon>
        <taxon>Spermatophyta</taxon>
        <taxon>Magnoliopsida</taxon>
        <taxon>eudicotyledons</taxon>
        <taxon>Gunneridae</taxon>
        <taxon>Pentapetalae</taxon>
        <taxon>asterids</taxon>
        <taxon>lamiids</taxon>
        <taxon>Solanales</taxon>
        <taxon>Solanaceae</taxon>
        <taxon>Solanoideae</taxon>
        <taxon>Solaneae</taxon>
        <taxon>Solanum</taxon>
    </lineage>
</organism>
<comment type="caution">
    <text evidence="1">The sequence shown here is derived from an EMBL/GenBank/DDBJ whole genome shotgun (WGS) entry which is preliminary data.</text>
</comment>
<gene>
    <name evidence="1" type="ORF">H5410_046273</name>
</gene>
<dbReference type="Proteomes" id="UP000824120">
    <property type="component" value="Chromosome 9"/>
</dbReference>
<sequence>MFPPEPWKKYSLLLTSPSFTRLATSKLFSGHVRALPALSNKKFQLGPGKHWQQLKGKGLCSCCVRPLLSQWGTAAFFSLRIPRSLSCEFPNGKFQTCGALSIPYVEPRRKPPTFRTPYIF</sequence>
<dbReference type="OrthoDB" id="782429at2759"/>
<keyword evidence="2" id="KW-1185">Reference proteome</keyword>
<evidence type="ECO:0000313" key="1">
    <source>
        <dbReference type="EMBL" id="KAG5585839.1"/>
    </source>
</evidence>
<name>A0A9J5XDZ8_SOLCO</name>
<protein>
    <submittedName>
        <fullName evidence="1">Uncharacterized protein</fullName>
    </submittedName>
</protein>
<evidence type="ECO:0000313" key="2">
    <source>
        <dbReference type="Proteomes" id="UP000824120"/>
    </source>
</evidence>
<dbReference type="AlphaFoldDB" id="A0A9J5XDZ8"/>
<dbReference type="EMBL" id="JACXVP010000009">
    <property type="protein sequence ID" value="KAG5585839.1"/>
    <property type="molecule type" value="Genomic_DNA"/>
</dbReference>
<accession>A0A9J5XDZ8</accession>
<proteinExistence type="predicted"/>
<reference evidence="1 2" key="1">
    <citation type="submission" date="2020-09" db="EMBL/GenBank/DDBJ databases">
        <title>De no assembly of potato wild relative species, Solanum commersonii.</title>
        <authorList>
            <person name="Cho K."/>
        </authorList>
    </citation>
    <scope>NUCLEOTIDE SEQUENCE [LARGE SCALE GENOMIC DNA]</scope>
    <source>
        <strain evidence="1">LZ3.2</strain>
        <tissue evidence="1">Leaf</tissue>
    </source>
</reference>